<dbReference type="EMBL" id="SEYY01009966">
    <property type="protein sequence ID" value="KAB7501668.1"/>
    <property type="molecule type" value="Genomic_DNA"/>
</dbReference>
<organism evidence="8 9">
    <name type="scientific">Armadillidium nasatum</name>
    <dbReference type="NCBI Taxonomy" id="96803"/>
    <lineage>
        <taxon>Eukaryota</taxon>
        <taxon>Metazoa</taxon>
        <taxon>Ecdysozoa</taxon>
        <taxon>Arthropoda</taxon>
        <taxon>Crustacea</taxon>
        <taxon>Multicrustacea</taxon>
        <taxon>Malacostraca</taxon>
        <taxon>Eumalacostraca</taxon>
        <taxon>Peracarida</taxon>
        <taxon>Isopoda</taxon>
        <taxon>Oniscidea</taxon>
        <taxon>Crinocheta</taxon>
        <taxon>Armadillidiidae</taxon>
        <taxon>Armadillidium</taxon>
    </lineage>
</organism>
<name>A0A5N5T6K0_9CRUS</name>
<dbReference type="Gene3D" id="3.90.228.10">
    <property type="match status" value="2"/>
</dbReference>
<keyword evidence="9" id="KW-1185">Reference proteome</keyword>
<reference evidence="8 9" key="1">
    <citation type="journal article" date="2019" name="PLoS Biol.">
        <title>Sex chromosomes control vertical transmission of feminizing Wolbachia symbionts in an isopod.</title>
        <authorList>
            <person name="Becking T."/>
            <person name="Chebbi M.A."/>
            <person name="Giraud I."/>
            <person name="Moumen B."/>
            <person name="Laverre T."/>
            <person name="Caubet Y."/>
            <person name="Peccoud J."/>
            <person name="Gilbert C."/>
            <person name="Cordaux R."/>
        </authorList>
    </citation>
    <scope>NUCLEOTIDE SEQUENCE [LARGE SCALE GENOMIC DNA]</scope>
    <source>
        <strain evidence="8">ANa2</strain>
        <tissue evidence="8">Whole body excluding digestive tract and cuticle</tissue>
    </source>
</reference>
<protein>
    <recommendedName>
        <fullName evidence="4">Poly [ADP-ribose] polymerase</fullName>
        <shortName evidence="4">PARP</shortName>
        <ecNumber evidence="4">2.4.2.-</ecNumber>
    </recommendedName>
</protein>
<dbReference type="Gene3D" id="3.30.720.50">
    <property type="match status" value="1"/>
</dbReference>
<comment type="similarity">
    <text evidence="3">Belongs to the ARTD/PARP family.</text>
</comment>
<keyword evidence="2" id="KW-0539">Nucleus</keyword>
<dbReference type="InterPro" id="IPR037197">
    <property type="entry name" value="WWE_dom_sf"/>
</dbReference>
<dbReference type="Proteomes" id="UP000326759">
    <property type="component" value="Unassembled WGS sequence"/>
</dbReference>
<dbReference type="GO" id="GO:0005634">
    <property type="term" value="C:nucleus"/>
    <property type="evidence" value="ECO:0007669"/>
    <property type="project" value="UniProtKB-SubCell"/>
</dbReference>
<sequence>MLKFFHPFSRCFLSSKGGSKDLEVCEEYNESNCDISDCHKLHLCIKFVVGRCSSGKCSLNHKVLSSEVKNILQSFGISLNETPRDILLSIIKSPKIQKVVEKFKSGQNEKDSSSGKQPEEITSSEKKKGETPSALSVKPKEEEKKVEKPLPIKTVWSSELRGDVTIDEICYNSVEDYCPYEEKGCWRLHCPYHFHWQIKTTLGKKQSWVNLTVEQSLALEKAFCDVNLSKVSLPILEPSASHSFDKGLLLILKGKSKWEADFDTMTLNLTSKNVTFELRRLCTETTENKRPDPCKFKWYFSDISKNWIEYGNIDSTGNENLKCNLSSKDIENHLQTRPNSPLPFQNQSYTYILDVQNMVQMNLDTNARRNIRRRPIPHLKEETDDDISGDLPSHWESMQQDERCRRATLLPSSEEYKKIDNLAKTQGASNNILKIERVQNPYVYRAFQNKVQEMKVTYKNDSSVNIRQLFHGTAPDTVPKICDENFDWRLHGTSSVAVGTVTTGNSGMARPPINTQYNLPFDSTVDNVSNPTIIVKYDKQEYYPEYIITFG</sequence>
<proteinExistence type="inferred from homology"/>
<dbReference type="EC" id="2.4.2.-" evidence="4"/>
<evidence type="ECO:0000256" key="5">
    <source>
        <dbReference type="SAM" id="MobiDB-lite"/>
    </source>
</evidence>
<evidence type="ECO:0000256" key="4">
    <source>
        <dbReference type="RuleBase" id="RU362114"/>
    </source>
</evidence>
<keyword evidence="4" id="KW-0520">NAD</keyword>
<evidence type="ECO:0000259" key="7">
    <source>
        <dbReference type="PROSITE" id="PS51059"/>
    </source>
</evidence>
<dbReference type="PANTHER" id="PTHR45740">
    <property type="entry name" value="POLY [ADP-RIBOSE] POLYMERASE"/>
    <property type="match status" value="1"/>
</dbReference>
<comment type="subcellular location">
    <subcellularLocation>
        <location evidence="1">Nucleus</location>
    </subcellularLocation>
</comment>
<dbReference type="SUPFAM" id="SSF117839">
    <property type="entry name" value="WWE domain"/>
    <property type="match status" value="1"/>
</dbReference>
<feature type="compositionally biased region" description="Basic and acidic residues" evidence="5">
    <location>
        <begin position="104"/>
        <end position="130"/>
    </location>
</feature>
<dbReference type="Pfam" id="PF02825">
    <property type="entry name" value="WWE"/>
    <property type="match status" value="1"/>
</dbReference>
<dbReference type="PROSITE" id="PS50918">
    <property type="entry name" value="WWE"/>
    <property type="match status" value="1"/>
</dbReference>
<evidence type="ECO:0000256" key="2">
    <source>
        <dbReference type="ARBA" id="ARBA00023242"/>
    </source>
</evidence>
<gene>
    <name evidence="8" type="primary">PARP12</name>
    <name evidence="8" type="ORF">Anas_09678</name>
</gene>
<comment type="caution">
    <text evidence="8">The sequence shown here is derived from an EMBL/GenBank/DDBJ whole genome shotgun (WGS) entry which is preliminary data.</text>
</comment>
<dbReference type="GO" id="GO:0003950">
    <property type="term" value="F:NAD+ poly-ADP-ribosyltransferase activity"/>
    <property type="evidence" value="ECO:0007669"/>
    <property type="project" value="UniProtKB-UniRule"/>
</dbReference>
<evidence type="ECO:0000256" key="1">
    <source>
        <dbReference type="ARBA" id="ARBA00004123"/>
    </source>
</evidence>
<dbReference type="InterPro" id="IPR051712">
    <property type="entry name" value="ARTD-AVP"/>
</dbReference>
<feature type="domain" description="WWE" evidence="6">
    <location>
        <begin position="283"/>
        <end position="373"/>
    </location>
</feature>
<feature type="domain" description="PARP catalytic" evidence="7">
    <location>
        <begin position="391"/>
        <end position="551"/>
    </location>
</feature>
<dbReference type="PROSITE" id="PS51059">
    <property type="entry name" value="PARP_CATALYTIC"/>
    <property type="match status" value="1"/>
</dbReference>
<evidence type="ECO:0000313" key="9">
    <source>
        <dbReference type="Proteomes" id="UP000326759"/>
    </source>
</evidence>
<accession>A0A5N5T6K0</accession>
<dbReference type="AlphaFoldDB" id="A0A5N5T6K0"/>
<dbReference type="Pfam" id="PF00644">
    <property type="entry name" value="PARP"/>
    <property type="match status" value="1"/>
</dbReference>
<evidence type="ECO:0000313" key="8">
    <source>
        <dbReference type="EMBL" id="KAB7501668.1"/>
    </source>
</evidence>
<dbReference type="InterPro" id="IPR012317">
    <property type="entry name" value="Poly(ADP-ribose)pol_cat_dom"/>
</dbReference>
<feature type="region of interest" description="Disordered" evidence="5">
    <location>
        <begin position="104"/>
        <end position="142"/>
    </location>
</feature>
<dbReference type="InterPro" id="IPR004170">
    <property type="entry name" value="WWE_dom"/>
</dbReference>
<evidence type="ECO:0000256" key="3">
    <source>
        <dbReference type="ARBA" id="ARBA00024347"/>
    </source>
</evidence>
<keyword evidence="4" id="KW-0808">Transferase</keyword>
<evidence type="ECO:0000259" key="6">
    <source>
        <dbReference type="PROSITE" id="PS50918"/>
    </source>
</evidence>
<keyword evidence="4" id="KW-0328">Glycosyltransferase</keyword>
<dbReference type="PANTHER" id="PTHR45740:SF2">
    <property type="entry name" value="POLY [ADP-RIBOSE] POLYMERASE"/>
    <property type="match status" value="1"/>
</dbReference>
<dbReference type="SUPFAM" id="SSF56399">
    <property type="entry name" value="ADP-ribosylation"/>
    <property type="match status" value="1"/>
</dbReference>
<dbReference type="OrthoDB" id="6363220at2759"/>
<dbReference type="GO" id="GO:1990404">
    <property type="term" value="F:NAD+-protein mono-ADP-ribosyltransferase activity"/>
    <property type="evidence" value="ECO:0007669"/>
    <property type="project" value="TreeGrafter"/>
</dbReference>